<dbReference type="Gene3D" id="3.40.50.150">
    <property type="entry name" value="Vaccinia Virus protein VP39"/>
    <property type="match status" value="1"/>
</dbReference>
<keyword evidence="1 4" id="KW-0489">Methyltransferase</keyword>
<feature type="domain" description="Methyltransferase small" evidence="3">
    <location>
        <begin position="27"/>
        <end position="192"/>
    </location>
</feature>
<dbReference type="Pfam" id="PF05175">
    <property type="entry name" value="MTS"/>
    <property type="match status" value="1"/>
</dbReference>
<keyword evidence="2 4" id="KW-0808">Transferase</keyword>
<name>A0A2K9E590_9FIRM</name>
<dbReference type="EMBL" id="CP025197">
    <property type="protein sequence ID" value="AUG58892.1"/>
    <property type="molecule type" value="Genomic_DNA"/>
</dbReference>
<evidence type="ECO:0000256" key="2">
    <source>
        <dbReference type="ARBA" id="ARBA00022679"/>
    </source>
</evidence>
<dbReference type="PANTHER" id="PTHR47816:SF4">
    <property type="entry name" value="RIBOSOMAL RNA SMALL SUBUNIT METHYLTRANSFERASE C"/>
    <property type="match status" value="1"/>
</dbReference>
<reference evidence="4 5" key="1">
    <citation type="submission" date="2017-12" db="EMBL/GenBank/DDBJ databases">
        <title>Complete genome sequence of Herbivorax saccincola GGR1, a novel Cellulosome-producing hydrolytic bacterium in a thermophilic biogas plant, established by Illumina and Nanopore MinION sequencing.</title>
        <authorList>
            <person name="Pechtl A."/>
            <person name="Ruckert C."/>
            <person name="Koeck D.E."/>
            <person name="Maus I."/>
            <person name="Winkler A."/>
            <person name="Kalinowski J."/>
            <person name="Puhler A."/>
            <person name="Schwarz W.W."/>
            <person name="Zverlov V.V."/>
            <person name="Schluter A."/>
            <person name="Liebl W."/>
        </authorList>
    </citation>
    <scope>NUCLEOTIDE SEQUENCE [LARGE SCALE GENOMIC DNA]</scope>
    <source>
        <strain evidence="5">SR1</strain>
    </source>
</reference>
<dbReference type="InterPro" id="IPR029063">
    <property type="entry name" value="SAM-dependent_MTases_sf"/>
</dbReference>
<evidence type="ECO:0000256" key="1">
    <source>
        <dbReference type="ARBA" id="ARBA00022603"/>
    </source>
</evidence>
<sequence>MEHYFSKDPDVKHNLGKISYSINGRTIEIITDSGVFSKNKVDFGSDLLIKSVPPFKGKALDIGCGYGVLGISLAILNPHSFITMIDINKRAVDLAVKNINLNNIKNACAFFSDGFSNVTEKFDLIVTNPPIRAGKKVIYPIYENSINFLNPGGSIYMVVQKKQGAPSTVEKLNSIYGNCEVVNRSKGYWIIKSIKNK</sequence>
<proteinExistence type="predicted"/>
<protein>
    <submittedName>
        <fullName evidence="4">Ribosomal RNA small subunit methyltransferase C</fullName>
        <ecNumber evidence="4">2.1.1.172</ecNumber>
    </submittedName>
</protein>
<dbReference type="EC" id="2.1.1.172" evidence="4"/>
<gene>
    <name evidence="4" type="primary">rsmC</name>
    <name evidence="4" type="ORF">HVS_15235</name>
</gene>
<dbReference type="InterPro" id="IPR046977">
    <property type="entry name" value="RsmC/RlmG"/>
</dbReference>
<dbReference type="KEGG" id="hsc:HVS_15235"/>
<dbReference type="Proteomes" id="UP000233534">
    <property type="component" value="Chromosome"/>
</dbReference>
<organism evidence="4 5">
    <name type="scientific">Acetivibrio saccincola</name>
    <dbReference type="NCBI Taxonomy" id="1677857"/>
    <lineage>
        <taxon>Bacteria</taxon>
        <taxon>Bacillati</taxon>
        <taxon>Bacillota</taxon>
        <taxon>Clostridia</taxon>
        <taxon>Eubacteriales</taxon>
        <taxon>Oscillospiraceae</taxon>
        <taxon>Acetivibrio</taxon>
    </lineage>
</organism>
<dbReference type="RefSeq" id="WP_101303581.1">
    <property type="nucleotide sequence ID" value="NZ_CP025197.1"/>
</dbReference>
<dbReference type="AlphaFoldDB" id="A0A2K9E590"/>
<accession>A0A2K9E590</accession>
<dbReference type="SUPFAM" id="SSF53335">
    <property type="entry name" value="S-adenosyl-L-methionine-dependent methyltransferases"/>
    <property type="match status" value="1"/>
</dbReference>
<keyword evidence="5" id="KW-1185">Reference proteome</keyword>
<dbReference type="GO" id="GO:0052914">
    <property type="term" value="F:16S rRNA (guanine(1207)-N(2))-methyltransferase activity"/>
    <property type="evidence" value="ECO:0007669"/>
    <property type="project" value="UniProtKB-EC"/>
</dbReference>
<evidence type="ECO:0000259" key="3">
    <source>
        <dbReference type="Pfam" id="PF05175"/>
    </source>
</evidence>
<dbReference type="PANTHER" id="PTHR47816">
    <property type="entry name" value="RIBOSOMAL RNA SMALL SUBUNIT METHYLTRANSFERASE C"/>
    <property type="match status" value="1"/>
</dbReference>
<dbReference type="CDD" id="cd02440">
    <property type="entry name" value="AdoMet_MTases"/>
    <property type="match status" value="1"/>
</dbReference>
<evidence type="ECO:0000313" key="4">
    <source>
        <dbReference type="EMBL" id="AUG58892.1"/>
    </source>
</evidence>
<dbReference type="InterPro" id="IPR007848">
    <property type="entry name" value="Small_mtfrase_dom"/>
</dbReference>
<evidence type="ECO:0000313" key="5">
    <source>
        <dbReference type="Proteomes" id="UP000233534"/>
    </source>
</evidence>